<name>L0R8X5_9BACT</name>
<organism evidence="2 3">
    <name type="scientific">Maridesulfovibrio hydrothermalis AM13 = DSM 14728</name>
    <dbReference type="NCBI Taxonomy" id="1121451"/>
    <lineage>
        <taxon>Bacteria</taxon>
        <taxon>Pseudomonadati</taxon>
        <taxon>Thermodesulfobacteriota</taxon>
        <taxon>Desulfovibrionia</taxon>
        <taxon>Desulfovibrionales</taxon>
        <taxon>Desulfovibrionaceae</taxon>
        <taxon>Maridesulfovibrio</taxon>
    </lineage>
</organism>
<keyword evidence="1" id="KW-0812">Transmembrane</keyword>
<dbReference type="STRING" id="1121451.DESAM_20390"/>
<accession>L0R8X5</accession>
<proteinExistence type="predicted"/>
<keyword evidence="1" id="KW-1133">Transmembrane helix</keyword>
<feature type="transmembrane region" description="Helical" evidence="1">
    <location>
        <begin position="37"/>
        <end position="70"/>
    </location>
</feature>
<dbReference type="AlphaFoldDB" id="L0R8X5"/>
<evidence type="ECO:0000256" key="1">
    <source>
        <dbReference type="SAM" id="Phobius"/>
    </source>
</evidence>
<evidence type="ECO:0000313" key="3">
    <source>
        <dbReference type="Proteomes" id="UP000010808"/>
    </source>
</evidence>
<feature type="transmembrane region" description="Helical" evidence="1">
    <location>
        <begin position="109"/>
        <end position="142"/>
    </location>
</feature>
<keyword evidence="1" id="KW-0472">Membrane</keyword>
<dbReference type="PATRIC" id="fig|1121451.3.peg.658"/>
<dbReference type="EMBL" id="FO203522">
    <property type="protein sequence ID" value="CCO22677.1"/>
    <property type="molecule type" value="Genomic_DNA"/>
</dbReference>
<protein>
    <submittedName>
        <fullName evidence="2">Uncharacterized protein</fullName>
    </submittedName>
</protein>
<dbReference type="KEGG" id="dhy:DESAM_20390"/>
<keyword evidence="3" id="KW-1185">Reference proteome</keyword>
<dbReference type="Proteomes" id="UP000010808">
    <property type="component" value="Chromosome"/>
</dbReference>
<reference evidence="2 3" key="1">
    <citation type="submission" date="2012-10" db="EMBL/GenBank/DDBJ databases">
        <authorList>
            <person name="Genoscope - CEA"/>
        </authorList>
    </citation>
    <scope>NUCLEOTIDE SEQUENCE [LARGE SCALE GENOMIC DNA]</scope>
    <source>
        <strain evidence="3">AM13 / DSM 14728</strain>
    </source>
</reference>
<dbReference type="eggNOG" id="ENOG5032E21">
    <property type="taxonomic scope" value="Bacteria"/>
</dbReference>
<gene>
    <name evidence="2" type="ORF">DESAM_20390</name>
</gene>
<sequence length="152" mass="17015">MDGFTFIATQNTLSGWSMSFKNVTQFVWKRHQSHWNWIVMAGSLVVFLMALLTHSVLLFFTTAAGIVISLQKFPDPVPPFSWVAKMLECERKWLELPWSWKKSLQACGMVAGVIYVVCACWAGSIMALLLFIGLCANIACVYGNKAMGVDEL</sequence>
<evidence type="ECO:0000313" key="2">
    <source>
        <dbReference type="EMBL" id="CCO22677.1"/>
    </source>
</evidence>
<dbReference type="HOGENOM" id="CLU_152444_0_0_7"/>